<gene>
    <name evidence="3" type="ORF">TH63_11475</name>
</gene>
<dbReference type="RefSeq" id="WP_048921058.1">
    <property type="nucleotide sequence ID" value="NZ_CP010777.1"/>
</dbReference>
<evidence type="ECO:0000256" key="1">
    <source>
        <dbReference type="SAM" id="MobiDB-lite"/>
    </source>
</evidence>
<feature type="signal peptide" evidence="2">
    <location>
        <begin position="1"/>
        <end position="19"/>
    </location>
</feature>
<accession>A0A0H4VQU4</accession>
<feature type="chain" id="PRO_5005212100" evidence="2">
    <location>
        <begin position="20"/>
        <end position="177"/>
    </location>
</feature>
<dbReference type="STRING" id="1379910.TH63_11475"/>
<reference evidence="3 4" key="1">
    <citation type="submission" date="2015-01" db="EMBL/GenBank/DDBJ databases">
        <title>Rufibacter sp./DG31D/ whole genome sequencing.</title>
        <authorList>
            <person name="Kim M.K."/>
            <person name="Srinivasan S."/>
            <person name="Lee J.-J."/>
        </authorList>
    </citation>
    <scope>NUCLEOTIDE SEQUENCE [LARGE SCALE GENOMIC DNA]</scope>
    <source>
        <strain evidence="3 4">DG31D</strain>
    </source>
</reference>
<dbReference type="Proteomes" id="UP000036458">
    <property type="component" value="Chromosome"/>
</dbReference>
<dbReference type="OrthoDB" id="10020105at2"/>
<dbReference type="AlphaFoldDB" id="A0A0H4VQU4"/>
<feature type="compositionally biased region" description="Basic and acidic residues" evidence="1">
    <location>
        <begin position="90"/>
        <end position="101"/>
    </location>
</feature>
<feature type="region of interest" description="Disordered" evidence="1">
    <location>
        <begin position="38"/>
        <end position="145"/>
    </location>
</feature>
<organism evidence="3 4">
    <name type="scientific">Rufibacter radiotolerans</name>
    <dbReference type="NCBI Taxonomy" id="1379910"/>
    <lineage>
        <taxon>Bacteria</taxon>
        <taxon>Pseudomonadati</taxon>
        <taxon>Bacteroidota</taxon>
        <taxon>Cytophagia</taxon>
        <taxon>Cytophagales</taxon>
        <taxon>Hymenobacteraceae</taxon>
        <taxon>Rufibacter</taxon>
    </lineage>
</organism>
<keyword evidence="2" id="KW-0732">Signal</keyword>
<sequence length="177" mass="18383">MKTFYILAAAVLTASTSFAQSTETLLLVKLEKASSVSVAPSALPAEEFSKEQPGVNSDQPVSPEPFGQERSKGQKEKDKQGKKVSNTARETQEEGQEKGQTIKEVATAKRQSKPEKVSGDVDLSLKGSAARPQRAARPVKGGATGAVKAAGNAAKAVRPVKVGGAVGVGKIIKVGKN</sequence>
<evidence type="ECO:0000313" key="4">
    <source>
        <dbReference type="Proteomes" id="UP000036458"/>
    </source>
</evidence>
<protein>
    <submittedName>
        <fullName evidence="3">Uncharacterized protein</fullName>
    </submittedName>
</protein>
<feature type="compositionally biased region" description="Basic and acidic residues" evidence="1">
    <location>
        <begin position="67"/>
        <end position="81"/>
    </location>
</feature>
<evidence type="ECO:0000313" key="3">
    <source>
        <dbReference type="EMBL" id="AKQ46109.1"/>
    </source>
</evidence>
<dbReference type="PATRIC" id="fig|1379910.4.peg.2482"/>
<proteinExistence type="predicted"/>
<evidence type="ECO:0000256" key="2">
    <source>
        <dbReference type="SAM" id="SignalP"/>
    </source>
</evidence>
<name>A0A0H4VQU4_9BACT</name>
<dbReference type="KEGG" id="ruf:TH63_11475"/>
<dbReference type="EMBL" id="CP010777">
    <property type="protein sequence ID" value="AKQ46109.1"/>
    <property type="molecule type" value="Genomic_DNA"/>
</dbReference>
<keyword evidence="4" id="KW-1185">Reference proteome</keyword>